<accession>A0ABX8UMZ0</accession>
<dbReference type="InterPro" id="IPR037165">
    <property type="entry name" value="AldOxase/xan_DH_Mopterin-bd_sf"/>
</dbReference>
<dbReference type="InterPro" id="IPR046867">
    <property type="entry name" value="AldOxase/xan_DH_MoCoBD2"/>
</dbReference>
<evidence type="ECO:0000256" key="2">
    <source>
        <dbReference type="ARBA" id="ARBA00023002"/>
    </source>
</evidence>
<protein>
    <submittedName>
        <fullName evidence="4">Xanthine dehydrogenase family protein molybdopterin-binding subunit</fullName>
    </submittedName>
</protein>
<evidence type="ECO:0000256" key="1">
    <source>
        <dbReference type="ARBA" id="ARBA00022505"/>
    </source>
</evidence>
<keyword evidence="5" id="KW-1185">Reference proteome</keyword>
<dbReference type="PANTHER" id="PTHR11908:SF132">
    <property type="entry name" value="ALDEHYDE OXIDASE 1-RELATED"/>
    <property type="match status" value="1"/>
</dbReference>
<keyword evidence="1" id="KW-0500">Molybdenum</keyword>
<feature type="domain" description="Aldehyde oxidase/xanthine dehydrogenase a/b hammerhead" evidence="3">
    <location>
        <begin position="25"/>
        <end position="153"/>
    </location>
</feature>
<keyword evidence="2" id="KW-0560">Oxidoreductase</keyword>
<evidence type="ECO:0000313" key="5">
    <source>
        <dbReference type="Proteomes" id="UP000826462"/>
    </source>
</evidence>
<dbReference type="PANTHER" id="PTHR11908">
    <property type="entry name" value="XANTHINE DEHYDROGENASE"/>
    <property type="match status" value="1"/>
</dbReference>
<evidence type="ECO:0000313" key="4">
    <source>
        <dbReference type="EMBL" id="QYD68348.1"/>
    </source>
</evidence>
<evidence type="ECO:0000259" key="3">
    <source>
        <dbReference type="SMART" id="SM01008"/>
    </source>
</evidence>
<dbReference type="Pfam" id="PF20256">
    <property type="entry name" value="MoCoBD_2"/>
    <property type="match status" value="1"/>
</dbReference>
<dbReference type="SUPFAM" id="SSF56003">
    <property type="entry name" value="Molybdenum cofactor-binding domain"/>
    <property type="match status" value="1"/>
</dbReference>
<dbReference type="InterPro" id="IPR000674">
    <property type="entry name" value="Ald_Oxase/Xan_DH_a/b"/>
</dbReference>
<proteinExistence type="predicted"/>
<sequence length="806" mass="86711">MSKSPSVHNGIGQPVPRREDLRLIQGQGCFSNDFYLSGQAHAYFIRSPHAHAEIVSIDASAALELEGVIAVLTGKDVEADGLKSLPHRPVLGHHADVKLTNTDGSEKFVSPHLPLPPDRARFVGEAVAVVVAETVEIAKDAAELVTIEYEALPAVTGTLAAAAPDAPRVWDEHANVALDAQLGDAEATHAAFARAAHVTSIRTWIQRLTGVPMEPRAAAASYDPKTQRYTLFAGSGNVVRQKRELAHILGIEEPMVRVVARDVGGNFGTRNAFYPEFAMIAWASRRIGRPVHWNCERQEAFLSDYQGRDLYVDAEIALDKDGKFLALRGSNLSNVGAHTVSFVPLTKGIGLMSSVYDIPSAHFRGRAVNSNTPSTNSYRSAGRPEAMFVMERLIDMAAREHGFDRVELRRRNLIQPDRFPYANPLGLTYDSGAYPHTMERALELGKWQTFAERRAEARQRGRHRGIAVANYVEITSGMPRERAEVTIQPGGTVEVVIGTLSSGQGHETSFAQLITEWFNVPIEQVRIITGDTDIVPAGGGSQSGRSMRLAGIVIGKASEALLARSKRIAAHLLELDNHEEAKAVRFENGRFTATCSGSGSDGASKSFDIFDIAAAATNPDSTLPDDLRGPLAAVSDETVQVAGYPFGSHVCEVEVDADTGTVELIDYIAVDDVGQAINPLILHGQAHGGIAQGVGQALHERCYYEDGSGQLLSGSFMDYQIPRASDLPDFITEISETPSPTNPLGVRAGGEGGTTPALGCVINAIVDALAEFGVTHIDMPATPERVWQAIQDARQQNNASPAGANQ</sequence>
<dbReference type="Pfam" id="PF02738">
    <property type="entry name" value="MoCoBD_1"/>
    <property type="match status" value="1"/>
</dbReference>
<dbReference type="RefSeq" id="WP_219797741.1">
    <property type="nucleotide sequence ID" value="NZ_CP080095.1"/>
</dbReference>
<dbReference type="EMBL" id="CP080095">
    <property type="protein sequence ID" value="QYD68348.1"/>
    <property type="molecule type" value="Genomic_DNA"/>
</dbReference>
<dbReference type="InterPro" id="IPR036856">
    <property type="entry name" value="Ald_Oxase/Xan_DH_a/b_sf"/>
</dbReference>
<organism evidence="4 5">
    <name type="scientific">Paraburkholderia edwinii</name>
    <dbReference type="NCBI Taxonomy" id="2861782"/>
    <lineage>
        <taxon>Bacteria</taxon>
        <taxon>Pseudomonadati</taxon>
        <taxon>Pseudomonadota</taxon>
        <taxon>Betaproteobacteria</taxon>
        <taxon>Burkholderiales</taxon>
        <taxon>Burkholderiaceae</taxon>
        <taxon>Paraburkholderia</taxon>
    </lineage>
</organism>
<name>A0ABX8UMZ0_9BURK</name>
<gene>
    <name evidence="4" type="ORF">KZJ38_19145</name>
</gene>
<dbReference type="InterPro" id="IPR016208">
    <property type="entry name" value="Ald_Oxase/xanthine_DH-like"/>
</dbReference>
<dbReference type="Gene3D" id="3.30.365.10">
    <property type="entry name" value="Aldehyde oxidase/xanthine dehydrogenase, molybdopterin binding domain"/>
    <property type="match status" value="4"/>
</dbReference>
<dbReference type="Gene3D" id="3.90.1170.50">
    <property type="entry name" value="Aldehyde oxidase/xanthine dehydrogenase, a/b hammerhead"/>
    <property type="match status" value="1"/>
</dbReference>
<dbReference type="Proteomes" id="UP000826462">
    <property type="component" value="Chromosome 1"/>
</dbReference>
<reference evidence="4 5" key="1">
    <citation type="submission" date="2021-07" db="EMBL/GenBank/DDBJ databases">
        <title>Paraburkholderia edwinii protects Aspergillus sp. from phenazines by acting as a toxin sponge.</title>
        <authorList>
            <person name="Dahlstrom K.M."/>
            <person name="Newman D.K."/>
        </authorList>
    </citation>
    <scope>NUCLEOTIDE SEQUENCE [LARGE SCALE GENOMIC DNA]</scope>
    <source>
        <strain evidence="4 5">Pe01</strain>
    </source>
</reference>
<dbReference type="SMART" id="SM01008">
    <property type="entry name" value="Ald_Xan_dh_C"/>
    <property type="match status" value="1"/>
</dbReference>
<dbReference type="SUPFAM" id="SSF54665">
    <property type="entry name" value="CO dehydrogenase molybdoprotein N-domain-like"/>
    <property type="match status" value="1"/>
</dbReference>
<dbReference type="Pfam" id="PF01315">
    <property type="entry name" value="Ald_Xan_dh_C"/>
    <property type="match status" value="1"/>
</dbReference>
<dbReference type="InterPro" id="IPR008274">
    <property type="entry name" value="AldOxase/xan_DH_MoCoBD1"/>
</dbReference>